<dbReference type="GO" id="GO:0071555">
    <property type="term" value="P:cell wall organization"/>
    <property type="evidence" value="ECO:0007669"/>
    <property type="project" value="UniProtKB-KW"/>
</dbReference>
<feature type="active site" description="Acyl-ester intermediate" evidence="13">
    <location>
        <position position="60"/>
    </location>
</feature>
<keyword evidence="5 17" id="KW-0121">Carboxypeptidase</keyword>
<dbReference type="GO" id="GO:0009002">
    <property type="term" value="F:serine-type D-Ala-D-Ala carboxypeptidase activity"/>
    <property type="evidence" value="ECO:0007669"/>
    <property type="project" value="UniProtKB-EC"/>
</dbReference>
<gene>
    <name evidence="17" type="ORF">SAMN02745973_00106</name>
</gene>
<feature type="domain" description="Peptidase S11 D-Ala-D-Ala carboxypeptidase A C-terminal" evidence="16">
    <location>
        <begin position="270"/>
        <end position="360"/>
    </location>
</feature>
<comment type="pathway">
    <text evidence="2">Cell wall biogenesis; peptidoglycan biosynthesis.</text>
</comment>
<organism evidence="17 18">
    <name type="scientific">Garciella nitratireducens DSM 15102</name>
    <dbReference type="NCBI Taxonomy" id="1121911"/>
    <lineage>
        <taxon>Bacteria</taxon>
        <taxon>Bacillati</taxon>
        <taxon>Bacillota</taxon>
        <taxon>Clostridia</taxon>
        <taxon>Eubacteriales</taxon>
        <taxon>Eubacteriaceae</taxon>
        <taxon>Garciella</taxon>
    </lineage>
</organism>
<dbReference type="InterPro" id="IPR012338">
    <property type="entry name" value="Beta-lactam/transpept-like"/>
</dbReference>
<dbReference type="EC" id="3.4.16.4" evidence="4"/>
<evidence type="ECO:0000256" key="4">
    <source>
        <dbReference type="ARBA" id="ARBA00012448"/>
    </source>
</evidence>
<dbReference type="InterPro" id="IPR012907">
    <property type="entry name" value="Peptidase_S11_C"/>
</dbReference>
<feature type="active site" evidence="13">
    <location>
        <position position="115"/>
    </location>
</feature>
<dbReference type="GO" id="GO:0006508">
    <property type="term" value="P:proteolysis"/>
    <property type="evidence" value="ECO:0007669"/>
    <property type="project" value="UniProtKB-KW"/>
</dbReference>
<dbReference type="Gene3D" id="2.60.410.10">
    <property type="entry name" value="D-Ala-D-Ala carboxypeptidase, C-terminal domain"/>
    <property type="match status" value="1"/>
</dbReference>
<evidence type="ECO:0000256" key="9">
    <source>
        <dbReference type="ARBA" id="ARBA00022960"/>
    </source>
</evidence>
<dbReference type="PANTHER" id="PTHR21581:SF33">
    <property type="entry name" value="D-ALANYL-D-ALANINE CARBOXYPEPTIDASE DACB"/>
    <property type="match status" value="1"/>
</dbReference>
<dbReference type="EMBL" id="FUWV01000001">
    <property type="protein sequence ID" value="SJZ33863.1"/>
    <property type="molecule type" value="Genomic_DNA"/>
</dbReference>
<evidence type="ECO:0000256" key="8">
    <source>
        <dbReference type="ARBA" id="ARBA00022801"/>
    </source>
</evidence>
<feature type="active site" description="Proton acceptor" evidence="13">
    <location>
        <position position="63"/>
    </location>
</feature>
<evidence type="ECO:0000313" key="17">
    <source>
        <dbReference type="EMBL" id="SJZ33863.1"/>
    </source>
</evidence>
<evidence type="ECO:0000256" key="7">
    <source>
        <dbReference type="ARBA" id="ARBA00022729"/>
    </source>
</evidence>
<keyword evidence="9" id="KW-0133">Cell shape</keyword>
<comment type="function">
    <text evidence="1">Removes C-terminal D-alanyl residues from sugar-peptide cell wall precursors.</text>
</comment>
<protein>
    <recommendedName>
        <fullName evidence="4">serine-type D-Ala-D-Ala carboxypeptidase</fullName>
        <ecNumber evidence="4">3.4.16.4</ecNumber>
    </recommendedName>
</protein>
<dbReference type="PRINTS" id="PR00725">
    <property type="entry name" value="DADACBPTASE1"/>
</dbReference>
<evidence type="ECO:0000256" key="3">
    <source>
        <dbReference type="ARBA" id="ARBA00007164"/>
    </source>
</evidence>
<keyword evidence="11" id="KW-0961">Cell wall biogenesis/degradation</keyword>
<evidence type="ECO:0000256" key="13">
    <source>
        <dbReference type="PIRSR" id="PIRSR618044-1"/>
    </source>
</evidence>
<keyword evidence="6" id="KW-0645">Protease</keyword>
<evidence type="ECO:0000256" key="10">
    <source>
        <dbReference type="ARBA" id="ARBA00022984"/>
    </source>
</evidence>
<dbReference type="Gene3D" id="3.40.710.10">
    <property type="entry name" value="DD-peptidase/beta-lactamase superfamily"/>
    <property type="match status" value="1"/>
</dbReference>
<evidence type="ECO:0000313" key="18">
    <source>
        <dbReference type="Proteomes" id="UP000196365"/>
    </source>
</evidence>
<dbReference type="Proteomes" id="UP000196365">
    <property type="component" value="Unassembled WGS sequence"/>
</dbReference>
<dbReference type="AlphaFoldDB" id="A0A1T4JUQ3"/>
<evidence type="ECO:0000256" key="11">
    <source>
        <dbReference type="ARBA" id="ARBA00023316"/>
    </source>
</evidence>
<evidence type="ECO:0000256" key="14">
    <source>
        <dbReference type="PIRSR" id="PIRSR618044-2"/>
    </source>
</evidence>
<evidence type="ECO:0000256" key="2">
    <source>
        <dbReference type="ARBA" id="ARBA00004752"/>
    </source>
</evidence>
<sequence>MKNLIKKILFFIFIFIFILSIQITSASNLNISCESAIVIEQNTGRILYSKNIDRKRAMASTTKIMTAIVAIENGHLDDIITISQNAAEIEGSSIYLEANEHLTLEELLYGLMLRSGNDAAYAIAEYIGGGNVEKFINMMNRKAEEIGANNTHFMNPHGLHDKQHYTTAHDLAKITAYAMKNETFKKIISTKNKTISWENHEWNRSLTNKNKMLWNYQGGNGVKTGYTTDAGKCFVSSAFRNNIQLIAVVLKSNDIWKDATALLDYGFDHYKPYKVISKEDYLKSISVIEGTKDRIRTYSKKDVIIPIRKEEKDKIQVKIVLPEEIQAPVMREQIVGKLEVYVNNEKIDSTDIYVKDSIQKKSVQNMFEKFINHWVG</sequence>
<proteinExistence type="inferred from homology"/>
<dbReference type="InterPro" id="IPR037167">
    <property type="entry name" value="Peptidase_S11_C_sf"/>
</dbReference>
<keyword evidence="8" id="KW-0378">Hydrolase</keyword>
<dbReference type="SMART" id="SM00936">
    <property type="entry name" value="PBP5_C"/>
    <property type="match status" value="1"/>
</dbReference>
<evidence type="ECO:0000256" key="15">
    <source>
        <dbReference type="RuleBase" id="RU004016"/>
    </source>
</evidence>
<dbReference type="Pfam" id="PF00768">
    <property type="entry name" value="Peptidase_S11"/>
    <property type="match status" value="1"/>
</dbReference>
<evidence type="ECO:0000256" key="12">
    <source>
        <dbReference type="ARBA" id="ARBA00034000"/>
    </source>
</evidence>
<dbReference type="GO" id="GO:0009252">
    <property type="term" value="P:peptidoglycan biosynthetic process"/>
    <property type="evidence" value="ECO:0007669"/>
    <property type="project" value="UniProtKB-UniPathway"/>
</dbReference>
<dbReference type="SUPFAM" id="SSF56601">
    <property type="entry name" value="beta-lactamase/transpeptidase-like"/>
    <property type="match status" value="1"/>
</dbReference>
<accession>A0A1T4JUQ3</accession>
<keyword evidence="10" id="KW-0573">Peptidoglycan synthesis</keyword>
<keyword evidence="7" id="KW-0732">Signal</keyword>
<name>A0A1T4JUQ3_9FIRM</name>
<dbReference type="UniPathway" id="UPA00219"/>
<evidence type="ECO:0000256" key="1">
    <source>
        <dbReference type="ARBA" id="ARBA00003217"/>
    </source>
</evidence>
<evidence type="ECO:0000256" key="5">
    <source>
        <dbReference type="ARBA" id="ARBA00022645"/>
    </source>
</evidence>
<comment type="similarity">
    <text evidence="3 15">Belongs to the peptidase S11 family.</text>
</comment>
<feature type="binding site" evidence="14">
    <location>
        <position position="223"/>
    </location>
    <ligand>
        <name>substrate</name>
    </ligand>
</feature>
<dbReference type="Pfam" id="PF07943">
    <property type="entry name" value="PBP5_C"/>
    <property type="match status" value="1"/>
</dbReference>
<reference evidence="17 18" key="1">
    <citation type="submission" date="2017-02" db="EMBL/GenBank/DDBJ databases">
        <authorList>
            <person name="Peterson S.W."/>
        </authorList>
    </citation>
    <scope>NUCLEOTIDE SEQUENCE [LARGE SCALE GENOMIC DNA]</scope>
    <source>
        <strain evidence="17 18">DSM 15102</strain>
    </source>
</reference>
<comment type="catalytic activity">
    <reaction evidence="12">
        <text>Preferential cleavage: (Ac)2-L-Lys-D-Ala-|-D-Ala. Also transpeptidation of peptidyl-alanyl moieties that are N-acyl substituents of D-alanine.</text>
        <dbReference type="EC" id="3.4.16.4"/>
    </reaction>
</comment>
<dbReference type="PANTHER" id="PTHR21581">
    <property type="entry name" value="D-ALANYL-D-ALANINE CARBOXYPEPTIDASE"/>
    <property type="match status" value="1"/>
</dbReference>
<keyword evidence="18" id="KW-1185">Reference proteome</keyword>
<dbReference type="SUPFAM" id="SSF69189">
    <property type="entry name" value="Penicillin-binding protein associated domain"/>
    <property type="match status" value="1"/>
</dbReference>
<evidence type="ECO:0000256" key="6">
    <source>
        <dbReference type="ARBA" id="ARBA00022670"/>
    </source>
</evidence>
<dbReference type="GO" id="GO:0008360">
    <property type="term" value="P:regulation of cell shape"/>
    <property type="evidence" value="ECO:0007669"/>
    <property type="project" value="UniProtKB-KW"/>
</dbReference>
<dbReference type="InterPro" id="IPR001967">
    <property type="entry name" value="Peptidase_S11_N"/>
</dbReference>
<dbReference type="InterPro" id="IPR015956">
    <property type="entry name" value="Peniciliin-bd_prot_C_sf"/>
</dbReference>
<evidence type="ECO:0000259" key="16">
    <source>
        <dbReference type="SMART" id="SM00936"/>
    </source>
</evidence>
<dbReference type="InterPro" id="IPR018044">
    <property type="entry name" value="Peptidase_S11"/>
</dbReference>